<evidence type="ECO:0000313" key="1">
    <source>
        <dbReference type="EMBL" id="QNN42984.1"/>
    </source>
</evidence>
<gene>
    <name evidence="1" type="ORF">H9L23_02435</name>
</gene>
<evidence type="ECO:0000313" key="2">
    <source>
        <dbReference type="Proteomes" id="UP000515806"/>
    </source>
</evidence>
<dbReference type="SUPFAM" id="SSF52540">
    <property type="entry name" value="P-loop containing nucleoside triphosphate hydrolases"/>
    <property type="match status" value="1"/>
</dbReference>
<dbReference type="RefSeq" id="WP_187593504.1">
    <property type="nucleotide sequence ID" value="NZ_CP060723.1"/>
</dbReference>
<accession>A0A7G9QI09</accession>
<evidence type="ECO:0008006" key="3">
    <source>
        <dbReference type="Google" id="ProtNLM"/>
    </source>
</evidence>
<keyword evidence="2" id="KW-1185">Reference proteome</keyword>
<protein>
    <recommendedName>
        <fullName evidence="3">ParA family protein</fullName>
    </recommendedName>
</protein>
<dbReference type="AlphaFoldDB" id="A0A7G9QI09"/>
<proteinExistence type="predicted"/>
<organism evidence="1 2">
    <name type="scientific">Pedobacter roseus</name>
    <dbReference type="NCBI Taxonomy" id="336820"/>
    <lineage>
        <taxon>Bacteria</taxon>
        <taxon>Pseudomonadati</taxon>
        <taxon>Bacteroidota</taxon>
        <taxon>Sphingobacteriia</taxon>
        <taxon>Sphingobacteriales</taxon>
        <taxon>Sphingobacteriaceae</taxon>
        <taxon>Pedobacter</taxon>
    </lineage>
</organism>
<dbReference type="InterPro" id="IPR027417">
    <property type="entry name" value="P-loop_NTPase"/>
</dbReference>
<name>A0A7G9QI09_9SPHI</name>
<dbReference type="Proteomes" id="UP000515806">
    <property type="component" value="Chromosome"/>
</dbReference>
<sequence>MVIGIGNAKAGTGKSALALLLASYLAKKQKMSVYLSGREDRWTLGWLGERSSLLEHTLPFEYLPCEIGLLGALREKLRAGNNSYMLIELPSDLQYPELIEAISGLELLICPFCYDGPTLNASIYFASLALRIRPSLPLLFVPNRIIQGASYPLKEQADKVLRQIGSLSTPIPSLIGFQRISSLLLPAGLVESCSATLDLIHSQYLSKLKNGKP</sequence>
<dbReference type="EMBL" id="CP060723">
    <property type="protein sequence ID" value="QNN42984.1"/>
    <property type="molecule type" value="Genomic_DNA"/>
</dbReference>
<dbReference type="Gene3D" id="3.40.50.300">
    <property type="entry name" value="P-loop containing nucleotide triphosphate hydrolases"/>
    <property type="match status" value="1"/>
</dbReference>
<reference evidence="1 2" key="1">
    <citation type="submission" date="2020-08" db="EMBL/GenBank/DDBJ databases">
        <title>Genome sequence of Pedobacter roseus KACC 11594T.</title>
        <authorList>
            <person name="Hyun D.-W."/>
            <person name="Bae J.-W."/>
        </authorList>
    </citation>
    <scope>NUCLEOTIDE SEQUENCE [LARGE SCALE GENOMIC DNA]</scope>
    <source>
        <strain evidence="1 2">KACC 11594</strain>
    </source>
</reference>
<dbReference type="KEGG" id="proe:H9L23_02435"/>